<dbReference type="InterPro" id="IPR036680">
    <property type="entry name" value="SPOR-like_sf"/>
</dbReference>
<protein>
    <submittedName>
        <fullName evidence="3">SPOR domain-containing protein</fullName>
    </submittedName>
</protein>
<comment type="caution">
    <text evidence="3">The sequence shown here is derived from an EMBL/GenBank/DDBJ whole genome shotgun (WGS) entry which is preliminary data.</text>
</comment>
<dbReference type="SUPFAM" id="SSF110997">
    <property type="entry name" value="Sporulation related repeat"/>
    <property type="match status" value="1"/>
</dbReference>
<dbReference type="EMBL" id="JAQSIP010000011">
    <property type="protein sequence ID" value="MDD0840624.1"/>
    <property type="molecule type" value="Genomic_DNA"/>
</dbReference>
<keyword evidence="4" id="KW-1185">Reference proteome</keyword>
<dbReference type="Gene3D" id="3.30.70.1070">
    <property type="entry name" value="Sporulation related repeat"/>
    <property type="match status" value="1"/>
</dbReference>
<organism evidence="3 4">
    <name type="scientific">Curvibacter cyanobacteriorum</name>
    <dbReference type="NCBI Taxonomy" id="3026422"/>
    <lineage>
        <taxon>Bacteria</taxon>
        <taxon>Pseudomonadati</taxon>
        <taxon>Pseudomonadota</taxon>
        <taxon>Betaproteobacteria</taxon>
        <taxon>Burkholderiales</taxon>
        <taxon>Comamonadaceae</taxon>
        <taxon>Curvibacter</taxon>
    </lineage>
</organism>
<dbReference type="PROSITE" id="PS51724">
    <property type="entry name" value="SPOR"/>
    <property type="match status" value="1"/>
</dbReference>
<feature type="compositionally biased region" description="Low complexity" evidence="1">
    <location>
        <begin position="74"/>
        <end position="89"/>
    </location>
</feature>
<evidence type="ECO:0000259" key="2">
    <source>
        <dbReference type="PROSITE" id="PS51724"/>
    </source>
</evidence>
<gene>
    <name evidence="3" type="ORF">PSQ40_18750</name>
</gene>
<feature type="compositionally biased region" description="Basic and acidic residues" evidence="1">
    <location>
        <begin position="52"/>
        <end position="61"/>
    </location>
</feature>
<dbReference type="InterPro" id="IPR052521">
    <property type="entry name" value="Cell_div_SPOR-domain"/>
</dbReference>
<feature type="region of interest" description="Disordered" evidence="1">
    <location>
        <begin position="41"/>
        <end position="168"/>
    </location>
</feature>
<reference evidence="3 4" key="1">
    <citation type="submission" date="2023-02" db="EMBL/GenBank/DDBJ databases">
        <title>Bacterial whole genomic sequence of Curvibacter sp. HBC61.</title>
        <authorList>
            <person name="Le V."/>
            <person name="Ko S.-R."/>
            <person name="Ahn C.-Y."/>
            <person name="Oh H.-M."/>
        </authorList>
    </citation>
    <scope>NUCLEOTIDE SEQUENCE [LARGE SCALE GENOMIC DNA]</scope>
    <source>
        <strain evidence="3 4">HBC61</strain>
    </source>
</reference>
<dbReference type="RefSeq" id="WP_273953518.1">
    <property type="nucleotide sequence ID" value="NZ_JAQSIP010000011.1"/>
</dbReference>
<evidence type="ECO:0000256" key="1">
    <source>
        <dbReference type="SAM" id="MobiDB-lite"/>
    </source>
</evidence>
<proteinExistence type="predicted"/>
<accession>A0ABT5N4Y9</accession>
<evidence type="ECO:0000313" key="4">
    <source>
        <dbReference type="Proteomes" id="UP001528673"/>
    </source>
</evidence>
<dbReference type="InterPro" id="IPR007730">
    <property type="entry name" value="SPOR-like_dom"/>
</dbReference>
<dbReference type="PANTHER" id="PTHR38687">
    <property type="entry name" value="CELL DIVISION PROTEIN DEDD-RELATED"/>
    <property type="match status" value="1"/>
</dbReference>
<feature type="compositionally biased region" description="Basic and acidic residues" evidence="1">
    <location>
        <begin position="90"/>
        <end position="128"/>
    </location>
</feature>
<sequence length="245" mass="25623">MMKRQFGGTFLGLVIGVVLGLGAALAVAVYVTKVPVPFLNKGQTRSADQDAAEARKNKDWDPNSPLYGKNPVRPGAAGSVGSDPSAGDASADKSSDKTAKTDKSSDKAADKAADKTADKASDKPDVKPVTKGSDTKPVSADPLGDLARAKSGSSGSATSAAGTSGVDPFDYYVQVGAYRTNEDAEGQKAKLAMMGWEARVTEREQAGRTVFRVRVGPFGKRDDADRIKEKLEGAGLDTTLVRVQR</sequence>
<feature type="compositionally biased region" description="Low complexity" evidence="1">
    <location>
        <begin position="151"/>
        <end position="165"/>
    </location>
</feature>
<feature type="domain" description="SPOR" evidence="2">
    <location>
        <begin position="165"/>
        <end position="243"/>
    </location>
</feature>
<dbReference type="Proteomes" id="UP001528673">
    <property type="component" value="Unassembled WGS sequence"/>
</dbReference>
<dbReference type="Pfam" id="PF05036">
    <property type="entry name" value="SPOR"/>
    <property type="match status" value="1"/>
</dbReference>
<name>A0ABT5N4Y9_9BURK</name>
<dbReference type="PANTHER" id="PTHR38687:SF1">
    <property type="entry name" value="CELL DIVISION PROTEIN DEDD"/>
    <property type="match status" value="1"/>
</dbReference>
<evidence type="ECO:0000313" key="3">
    <source>
        <dbReference type="EMBL" id="MDD0840624.1"/>
    </source>
</evidence>